<proteinExistence type="predicted"/>
<reference evidence="1 2" key="1">
    <citation type="submission" date="2013-11" db="EMBL/GenBank/DDBJ databases">
        <title>Metagenomic analysis of a methanogenic consortium involved in long chain n-alkane degradation.</title>
        <authorList>
            <person name="Davidova I.A."/>
            <person name="Callaghan A.V."/>
            <person name="Wawrik B."/>
            <person name="Pruitt S."/>
            <person name="Marks C."/>
            <person name="Duncan K.E."/>
            <person name="Suflita J.M."/>
        </authorList>
    </citation>
    <scope>NUCLEOTIDE SEQUENCE [LARGE SCALE GENOMIC DNA]</scope>
    <source>
        <strain evidence="1 2">SPR</strain>
    </source>
</reference>
<organism evidence="1 2">
    <name type="scientific">Dethiosulfatarculus sandiegensis</name>
    <dbReference type="NCBI Taxonomy" id="1429043"/>
    <lineage>
        <taxon>Bacteria</taxon>
        <taxon>Pseudomonadati</taxon>
        <taxon>Thermodesulfobacteriota</taxon>
        <taxon>Desulfarculia</taxon>
        <taxon>Desulfarculales</taxon>
        <taxon>Desulfarculaceae</taxon>
        <taxon>Dethiosulfatarculus</taxon>
    </lineage>
</organism>
<dbReference type="Gene3D" id="2.60.300.12">
    <property type="entry name" value="HesB-like domain"/>
    <property type="match status" value="1"/>
</dbReference>
<dbReference type="Proteomes" id="UP000032233">
    <property type="component" value="Unassembled WGS sequence"/>
</dbReference>
<comment type="caution">
    <text evidence="1">The sequence shown here is derived from an EMBL/GenBank/DDBJ whole genome shotgun (WGS) entry which is preliminary data.</text>
</comment>
<dbReference type="InterPro" id="IPR035903">
    <property type="entry name" value="HesB-like_dom_sf"/>
</dbReference>
<dbReference type="STRING" id="1429043.X474_15080"/>
<accession>A0A0D2JUL7</accession>
<keyword evidence="2" id="KW-1185">Reference proteome</keyword>
<dbReference type="EMBL" id="AZAC01000017">
    <property type="protein sequence ID" value="KIX13215.1"/>
    <property type="molecule type" value="Genomic_DNA"/>
</dbReference>
<name>A0A0D2JUL7_9BACT</name>
<sequence length="66" mass="7120">MVLDEPKDADEKYEVDGLTYLIDKDLMEKSGNVKVDFVDNGWQQGFVLSSDNPLGGGNTCGASCSC</sequence>
<evidence type="ECO:0000313" key="1">
    <source>
        <dbReference type="EMBL" id="KIX13215.1"/>
    </source>
</evidence>
<dbReference type="AlphaFoldDB" id="A0A0D2JUL7"/>
<dbReference type="SUPFAM" id="SSF89360">
    <property type="entry name" value="HesB-like domain"/>
    <property type="match status" value="1"/>
</dbReference>
<dbReference type="InParanoid" id="A0A0D2JUL7"/>
<protein>
    <submittedName>
        <fullName evidence="1">Heme biosynthesis protein HemY</fullName>
    </submittedName>
</protein>
<evidence type="ECO:0000313" key="2">
    <source>
        <dbReference type="Proteomes" id="UP000032233"/>
    </source>
</evidence>
<gene>
    <name evidence="1" type="ORF">X474_15080</name>
</gene>